<reference evidence="1 2" key="1">
    <citation type="submission" date="2020-12" db="EMBL/GenBank/DDBJ databases">
        <title>FDA dAtabase for Regulatory Grade micrObial Sequences (FDA-ARGOS): Supporting development and validation of Infectious Disease Dx tests.</title>
        <authorList>
            <person name="Sproer C."/>
            <person name="Gronow S."/>
            <person name="Severitt S."/>
            <person name="Schroder I."/>
            <person name="Tallon L."/>
            <person name="Sadzewicz L."/>
            <person name="Zhao X."/>
            <person name="Boylan J."/>
            <person name="Ott S."/>
            <person name="Bowen H."/>
            <person name="Vavikolanu K."/>
            <person name="Mehta A."/>
            <person name="Aluvathingal J."/>
            <person name="Nadendla S."/>
            <person name="Lowell S."/>
            <person name="Myers T."/>
            <person name="Yan Y."/>
            <person name="Sichtig H."/>
        </authorList>
    </citation>
    <scope>NUCLEOTIDE SEQUENCE [LARGE SCALE GENOMIC DNA]</scope>
    <source>
        <strain evidence="1 2">FDAARGOS_890</strain>
    </source>
</reference>
<evidence type="ECO:0000313" key="1">
    <source>
        <dbReference type="EMBL" id="QPS83496.1"/>
    </source>
</evidence>
<dbReference type="RefSeq" id="WP_155524831.1">
    <property type="nucleotide sequence ID" value="NZ_CP065748.1"/>
</dbReference>
<protein>
    <submittedName>
        <fullName evidence="1">Uncharacterized protein</fullName>
    </submittedName>
</protein>
<organism evidence="1 2">
    <name type="scientific">Delftia lacustris</name>
    <dbReference type="NCBI Taxonomy" id="558537"/>
    <lineage>
        <taxon>Bacteria</taxon>
        <taxon>Pseudomonadati</taxon>
        <taxon>Pseudomonadota</taxon>
        <taxon>Betaproteobacteria</taxon>
        <taxon>Burkholderiales</taxon>
        <taxon>Comamonadaceae</taxon>
        <taxon>Delftia</taxon>
    </lineage>
</organism>
<dbReference type="Proteomes" id="UP000595064">
    <property type="component" value="Chromosome"/>
</dbReference>
<dbReference type="KEGG" id="dla:I6G47_10690"/>
<proteinExistence type="predicted"/>
<evidence type="ECO:0000313" key="2">
    <source>
        <dbReference type="Proteomes" id="UP000595064"/>
    </source>
</evidence>
<accession>A0A7T3DFQ0</accession>
<name>A0A7T3DFQ0_9BURK</name>
<sequence>MYTISIITKSNDRVITAARINAGLESVAGLSEEQNLEIAKGRAVVLSRSGCVSTAVVELHMHSGSWEFKGPAESLPNLDELADDDARKVALDGWAQSRILLASYGG</sequence>
<keyword evidence="2" id="KW-1185">Reference proteome</keyword>
<dbReference type="AlphaFoldDB" id="A0A7T3DFQ0"/>
<dbReference type="EMBL" id="CP065748">
    <property type="protein sequence ID" value="QPS83496.1"/>
    <property type="molecule type" value="Genomic_DNA"/>
</dbReference>
<gene>
    <name evidence="1" type="ORF">I6G47_10690</name>
</gene>